<protein>
    <submittedName>
        <fullName evidence="2">PD-(D/E)XK nuclease family protein</fullName>
    </submittedName>
</protein>
<evidence type="ECO:0000313" key="2">
    <source>
        <dbReference type="EMBL" id="MCQ4813295.1"/>
    </source>
</evidence>
<dbReference type="Proteomes" id="UP001205919">
    <property type="component" value="Unassembled WGS sequence"/>
</dbReference>
<evidence type="ECO:0000313" key="3">
    <source>
        <dbReference type="Proteomes" id="UP001205919"/>
    </source>
</evidence>
<dbReference type="Pfam" id="PF12705">
    <property type="entry name" value="PDDEXK_1"/>
    <property type="match status" value="1"/>
</dbReference>
<reference evidence="2 3" key="1">
    <citation type="submission" date="2022-06" db="EMBL/GenBank/DDBJ databases">
        <title>Isolation of gut microbiota from human fecal samples.</title>
        <authorList>
            <person name="Pamer E.G."/>
            <person name="Barat B."/>
            <person name="Waligurski E."/>
            <person name="Medina S."/>
            <person name="Paddock L."/>
            <person name="Mostad J."/>
        </authorList>
    </citation>
    <scope>NUCLEOTIDE SEQUENCE [LARGE SCALE GENOMIC DNA]</scope>
    <source>
        <strain evidence="2 3">DFI.9.90</strain>
    </source>
</reference>
<dbReference type="InterPro" id="IPR011604">
    <property type="entry name" value="PDDEXK-like_dom_sf"/>
</dbReference>
<comment type="caution">
    <text evidence="2">The sequence shown here is derived from an EMBL/GenBank/DDBJ whole genome shotgun (WGS) entry which is preliminary data.</text>
</comment>
<dbReference type="Gene3D" id="3.90.320.10">
    <property type="match status" value="1"/>
</dbReference>
<organism evidence="2 3">
    <name type="scientific">Cloacibacillus evryensis</name>
    <dbReference type="NCBI Taxonomy" id="508460"/>
    <lineage>
        <taxon>Bacteria</taxon>
        <taxon>Thermotogati</taxon>
        <taxon>Synergistota</taxon>
        <taxon>Synergistia</taxon>
        <taxon>Synergistales</taxon>
        <taxon>Synergistaceae</taxon>
        <taxon>Cloacibacillus</taxon>
    </lineage>
</organism>
<dbReference type="SUPFAM" id="SSF52540">
    <property type="entry name" value="P-loop containing nucleoside triphosphate hydrolases"/>
    <property type="match status" value="1"/>
</dbReference>
<keyword evidence="3" id="KW-1185">Reference proteome</keyword>
<dbReference type="AlphaFoldDB" id="A0AAW5K2B6"/>
<dbReference type="RefSeq" id="WP_008711525.1">
    <property type="nucleotide sequence ID" value="NZ_CABKQM010000008.1"/>
</dbReference>
<evidence type="ECO:0000259" key="1">
    <source>
        <dbReference type="Pfam" id="PF12705"/>
    </source>
</evidence>
<feature type="domain" description="PD-(D/E)XK endonuclease-like" evidence="1">
    <location>
        <begin position="680"/>
        <end position="938"/>
    </location>
</feature>
<dbReference type="EMBL" id="JANFYT010000004">
    <property type="protein sequence ID" value="MCQ4813295.1"/>
    <property type="molecule type" value="Genomic_DNA"/>
</dbReference>
<dbReference type="InterPro" id="IPR038726">
    <property type="entry name" value="PDDEXK_AddAB-type"/>
</dbReference>
<proteinExistence type="predicted"/>
<dbReference type="InterPro" id="IPR027417">
    <property type="entry name" value="P-loop_NTPase"/>
</dbReference>
<accession>A0AAW5K2B6</accession>
<sequence>MPLTVETYYNIAEKRDRLRGIYDEYGENAVFIVPAGLDKDALLDLICGGTPYFGERPLVWTVGDLYKELTRSSASRLRVIDPPDHNLILRWLLDGFLAEMGELGVKLAPGVYHKGFVSVLGDNIKDLLAEEVSSGKLSAALFEEGEADPALPESILISLYERYTDYLEEYGLADAAQLPTLARKAIDSARALDFIKDKKIVLAGFLSFTGAQLKLARALSDAAEVLMLQPETGLDDFHDGIKQLETEYKERPEWDIPVVRLEASNAHLELEMLARDVALWINGEGGLTALGALDDYGDVGLLTLPDRLPVMEYALSRYKIPYNVRVRGTVRETPAGELPAMIWRAWSSNWDYYNTSILLADPLLFDCGEEGAELYKADSFPEGYEAWRRALAPRARGRFADLRELCRSFERGGTPVEILAFWRDFLKKAGVVERAARTAGGEASLDEMVRNISHALFELEKKIKILSDDAKHIGPASGAALRGAEAVAFVSDWGETATLPIQLPQSHSLTLYAGMPPILTSHRFWLMTDIDYNSWPGMLRESLLLRNENKVKFNAGSGEGGERPHLPELREEREQKEAVFRRLLATGRDGVVIARSLTDSSKDPVGESQFVTSIFAEKEARRCWRSVGELRYPLEESLPDGGEPWFPSAEVICTPVSSGKQHKIPEGRGEAAEKPVVRISDIDTWLACPYLYWCRRSLRFDKPRSELYDPRTAGTLTHYVWEESLRAKSAEPQLSIQRYVMENWRRFKDERYPALDADPRLARHEKRLMRQIFEMAAMQDDIEARIPPEARLSLVTENSLDVFEVDGVVFSGQADRIDRYRDGCVVIDYKLGRSENHDKELQVPAYGAILRAAGEDVGGVAWFGHADCSVSGYFRDPYFGIYGTAATKRSKTTLGEKLDEALEAMAAMAASVKNGIYRPKYDVKDPKCINCAFYVLCRKRENQGYSAVEDEEDGSDE</sequence>
<name>A0AAW5K2B6_9BACT</name>
<gene>
    <name evidence="2" type="ORF">NE630_02520</name>
</gene>